<reference evidence="2 3" key="1">
    <citation type="submission" date="2024-10" db="EMBL/GenBank/DDBJ databases">
        <title>The Natural Products Discovery Center: Release of the First 8490 Sequenced Strains for Exploring Actinobacteria Biosynthetic Diversity.</title>
        <authorList>
            <person name="Kalkreuter E."/>
            <person name="Kautsar S.A."/>
            <person name="Yang D."/>
            <person name="Bader C.D."/>
            <person name="Teijaro C.N."/>
            <person name="Fluegel L."/>
            <person name="Davis C.M."/>
            <person name="Simpson J.R."/>
            <person name="Lauterbach L."/>
            <person name="Steele A.D."/>
            <person name="Gui C."/>
            <person name="Meng S."/>
            <person name="Li G."/>
            <person name="Viehrig K."/>
            <person name="Ye F."/>
            <person name="Su P."/>
            <person name="Kiefer A.F."/>
            <person name="Nichols A."/>
            <person name="Cepeda A.J."/>
            <person name="Yan W."/>
            <person name="Fan B."/>
            <person name="Jiang Y."/>
            <person name="Adhikari A."/>
            <person name="Zheng C.-J."/>
            <person name="Schuster L."/>
            <person name="Cowan T.M."/>
            <person name="Smanski M.J."/>
            <person name="Chevrette M.G."/>
            <person name="De Carvalho L.P.S."/>
            <person name="Shen B."/>
        </authorList>
    </citation>
    <scope>NUCLEOTIDE SEQUENCE [LARGE SCALE GENOMIC DNA]</scope>
    <source>
        <strain evidence="2 3">NPDC053399</strain>
    </source>
</reference>
<accession>A0ABW8C8E6</accession>
<feature type="transmembrane region" description="Helical" evidence="1">
    <location>
        <begin position="99"/>
        <end position="117"/>
    </location>
</feature>
<keyword evidence="1" id="KW-0812">Transmembrane</keyword>
<comment type="caution">
    <text evidence="2">The sequence shown here is derived from an EMBL/GenBank/DDBJ whole genome shotgun (WGS) entry which is preliminary data.</text>
</comment>
<dbReference type="NCBIfam" id="NF041646">
    <property type="entry name" value="VC0807_fam"/>
    <property type="match status" value="1"/>
</dbReference>
<dbReference type="EMBL" id="JBITYG010000005">
    <property type="protein sequence ID" value="MFI9102709.1"/>
    <property type="molecule type" value="Genomic_DNA"/>
</dbReference>
<name>A0ABW8C8E6_9ACTN</name>
<sequence length="217" mass="23951">MSEVTVVREPASGRKAVLGAVLTDLVLPLAVFYGLRAAGVDQWWSLLLSAIVPAVIVVQRFVRRRQVEYFALFVLSLVALGLVLSVLTHDPRTMLVRDAWVGMAGGLAAVWMLGSVVRGRPALMVLFRSFVLTKAGPQGLRTWEARWDDDPAFRHGLRVLTTVWGLAGLLNAFANLAFAYTLPIDDAPAVMHLVWPVIAVPLTIFHVVYTKRRDLRA</sequence>
<evidence type="ECO:0000313" key="2">
    <source>
        <dbReference type="EMBL" id="MFI9102709.1"/>
    </source>
</evidence>
<organism evidence="2 3">
    <name type="scientific">Streptomyces fildesensis</name>
    <dbReference type="NCBI Taxonomy" id="375757"/>
    <lineage>
        <taxon>Bacteria</taxon>
        <taxon>Bacillati</taxon>
        <taxon>Actinomycetota</taxon>
        <taxon>Actinomycetes</taxon>
        <taxon>Kitasatosporales</taxon>
        <taxon>Streptomycetaceae</taxon>
        <taxon>Streptomyces</taxon>
    </lineage>
</organism>
<evidence type="ECO:0000256" key="1">
    <source>
        <dbReference type="SAM" id="Phobius"/>
    </source>
</evidence>
<feature type="transmembrane region" description="Helical" evidence="1">
    <location>
        <begin position="16"/>
        <end position="36"/>
    </location>
</feature>
<keyword evidence="3" id="KW-1185">Reference proteome</keyword>
<feature type="transmembrane region" description="Helical" evidence="1">
    <location>
        <begin position="163"/>
        <end position="183"/>
    </location>
</feature>
<dbReference type="RefSeq" id="WP_399650704.1">
    <property type="nucleotide sequence ID" value="NZ_JBITYG010000005.1"/>
</dbReference>
<proteinExistence type="predicted"/>
<dbReference type="Proteomes" id="UP001614394">
    <property type="component" value="Unassembled WGS sequence"/>
</dbReference>
<feature type="transmembrane region" description="Helical" evidence="1">
    <location>
        <begin position="189"/>
        <end position="209"/>
    </location>
</feature>
<feature type="transmembrane region" description="Helical" evidence="1">
    <location>
        <begin position="69"/>
        <end position="87"/>
    </location>
</feature>
<evidence type="ECO:0000313" key="3">
    <source>
        <dbReference type="Proteomes" id="UP001614394"/>
    </source>
</evidence>
<keyword evidence="1" id="KW-1133">Transmembrane helix</keyword>
<keyword evidence="1" id="KW-0472">Membrane</keyword>
<feature type="transmembrane region" description="Helical" evidence="1">
    <location>
        <begin position="42"/>
        <end position="62"/>
    </location>
</feature>
<protein>
    <submittedName>
        <fullName evidence="2">VC0807 family protein</fullName>
    </submittedName>
</protein>
<gene>
    <name evidence="2" type="ORF">ACIGXA_19530</name>
</gene>